<feature type="region of interest" description="Disordered" evidence="1">
    <location>
        <begin position="341"/>
        <end position="365"/>
    </location>
</feature>
<evidence type="ECO:0000256" key="1">
    <source>
        <dbReference type="SAM" id="MobiDB-lite"/>
    </source>
</evidence>
<gene>
    <name evidence="2" type="ORF">BSAL_77295</name>
</gene>
<keyword evidence="3" id="KW-1185">Reference proteome</keyword>
<name>A0A0S4J1A9_BODSA</name>
<evidence type="ECO:0000313" key="3">
    <source>
        <dbReference type="Proteomes" id="UP000051952"/>
    </source>
</evidence>
<dbReference type="Proteomes" id="UP000051952">
    <property type="component" value="Unassembled WGS sequence"/>
</dbReference>
<dbReference type="EMBL" id="CYKH01000744">
    <property type="protein sequence ID" value="CUG30670.1"/>
    <property type="molecule type" value="Genomic_DNA"/>
</dbReference>
<protein>
    <submittedName>
        <fullName evidence="2">Uncharacterized protein</fullName>
    </submittedName>
</protein>
<sequence length="583" mass="63684">MSAEEIVNAWKGWWSVPQFDAPLRPASLSNELSSSSWQPLSWHVDVTREPVVVEDDPTTPTVNAKRSRPTRHRHISVQWSNGGERFVARGILSDSLLLAEEMSVYRRVAIDSDHPIIPAELNAWKGWWSVPQFDAPLRPASLSNELSSSSWQPLSWHVDVTREPVVVEDDPTTPTVNAKRSRPTRHRHISVQWSNGGERFVARGILSDSLLLAEGMSVYRRVAIDSDHPIIPAELIEGGFNVVGPARDVSHEKPLYVVPDPPKTEKTLRRSAASPSTAEQFISPMTLQLLHHGTQDVHIRVSLDWKRLFHGVGTSVVTAVPQAMRPSVLCIRVLQATGPTFDALTPPEVSNGTPHPSGGGTHSPRLPSSLFAHATRICVMMHRRTPDVFGYVPSVHISQEDNVEGSGTTFNIPFHSSYPIADNDGNAQLAASPETSTRISLQEYRSLMMQEQLAVHFGITSSSHSVGSSSKDPGGCKLPRCAAIGVTSLSVERCLRAKSNAPQVYVMPVDDMLLAQLQAHHFRCSLVDVQLGSPAAGTHSAKCDNIPIWSQSDATAPFVRCEGAYSSVNMAAMSIAKLSLATT</sequence>
<evidence type="ECO:0000313" key="2">
    <source>
        <dbReference type="EMBL" id="CUG30670.1"/>
    </source>
</evidence>
<dbReference type="VEuPathDB" id="TriTrypDB:BSAL_77295"/>
<accession>A0A0S4J1A9</accession>
<dbReference type="AlphaFoldDB" id="A0A0S4J1A9"/>
<organism evidence="2 3">
    <name type="scientific">Bodo saltans</name>
    <name type="common">Flagellated protozoan</name>
    <dbReference type="NCBI Taxonomy" id="75058"/>
    <lineage>
        <taxon>Eukaryota</taxon>
        <taxon>Discoba</taxon>
        <taxon>Euglenozoa</taxon>
        <taxon>Kinetoplastea</taxon>
        <taxon>Metakinetoplastina</taxon>
        <taxon>Eubodonida</taxon>
        <taxon>Bodonidae</taxon>
        <taxon>Bodo</taxon>
    </lineage>
</organism>
<reference evidence="3" key="1">
    <citation type="submission" date="2015-09" db="EMBL/GenBank/DDBJ databases">
        <authorList>
            <consortium name="Pathogen Informatics"/>
        </authorList>
    </citation>
    <scope>NUCLEOTIDE SEQUENCE [LARGE SCALE GENOMIC DNA]</scope>
    <source>
        <strain evidence="3">Lake Konstanz</strain>
    </source>
</reference>
<proteinExistence type="predicted"/>